<reference evidence="1" key="1">
    <citation type="submission" date="2021-06" db="EMBL/GenBank/DDBJ databases">
        <authorList>
            <person name="Hodson N. C."/>
            <person name="Mongue J. A."/>
            <person name="Jaron S. K."/>
        </authorList>
    </citation>
    <scope>NUCLEOTIDE SEQUENCE</scope>
</reference>
<proteinExistence type="predicted"/>
<dbReference type="Proteomes" id="UP000708208">
    <property type="component" value="Unassembled WGS sequence"/>
</dbReference>
<accession>A0A8J2K175</accession>
<dbReference type="EMBL" id="CAJVCH010126866">
    <property type="protein sequence ID" value="CAG7725790.1"/>
    <property type="molecule type" value="Genomic_DNA"/>
</dbReference>
<dbReference type="AlphaFoldDB" id="A0A8J2K175"/>
<keyword evidence="2" id="KW-1185">Reference proteome</keyword>
<organism evidence="1 2">
    <name type="scientific">Allacma fusca</name>
    <dbReference type="NCBI Taxonomy" id="39272"/>
    <lineage>
        <taxon>Eukaryota</taxon>
        <taxon>Metazoa</taxon>
        <taxon>Ecdysozoa</taxon>
        <taxon>Arthropoda</taxon>
        <taxon>Hexapoda</taxon>
        <taxon>Collembola</taxon>
        <taxon>Symphypleona</taxon>
        <taxon>Sminthuridae</taxon>
        <taxon>Allacma</taxon>
    </lineage>
</organism>
<feature type="non-terminal residue" evidence="1">
    <location>
        <position position="1"/>
    </location>
</feature>
<name>A0A8J2K175_9HEXA</name>
<evidence type="ECO:0000313" key="1">
    <source>
        <dbReference type="EMBL" id="CAG7725790.1"/>
    </source>
</evidence>
<gene>
    <name evidence="1" type="ORF">AFUS01_LOCUS14734</name>
</gene>
<sequence length="26" mass="2917">FGVHSPNKENNIKKGFSLTKLGLIFK</sequence>
<comment type="caution">
    <text evidence="1">The sequence shown here is derived from an EMBL/GenBank/DDBJ whole genome shotgun (WGS) entry which is preliminary data.</text>
</comment>
<evidence type="ECO:0000313" key="2">
    <source>
        <dbReference type="Proteomes" id="UP000708208"/>
    </source>
</evidence>
<protein>
    <submittedName>
        <fullName evidence="1">Uncharacterized protein</fullName>
    </submittedName>
</protein>